<gene>
    <name evidence="1" type="ORF">MMH89_02195</name>
</gene>
<dbReference type="EMBL" id="CP092900">
    <property type="protein sequence ID" value="UTC24958.1"/>
    <property type="molecule type" value="Genomic_DNA"/>
</dbReference>
<sequence>MWSVDSDIDFDALFAVYEKLTGCDESAAYMLYCGAIGHSMLRSSYTANSKDMPINFGLIEALDKKGHNLCVYAGGRGPGSAVVRLLIADSFYASANTSECREALYHLDLYLMKALSGELGPSETLNAGDWRHSKSYGLIQTTMSVPSLQKKQLAKKRK</sequence>
<organism evidence="1 2">
    <name type="scientific">Candidatus Comchoanobacter bicostacola</name>
    <dbReference type="NCBI Taxonomy" id="2919598"/>
    <lineage>
        <taxon>Bacteria</taxon>
        <taxon>Pseudomonadati</taxon>
        <taxon>Pseudomonadota</taxon>
        <taxon>Gammaproteobacteria</taxon>
        <taxon>Candidatus Comchoanobacterales</taxon>
        <taxon>Candidatus Comchoanobacteraceae</taxon>
        <taxon>Candidatus Comchoanobacter</taxon>
    </lineage>
</organism>
<dbReference type="Proteomes" id="UP001055955">
    <property type="component" value="Chromosome"/>
</dbReference>
<accession>A0ABY5DKE0</accession>
<reference evidence="1 2" key="1">
    <citation type="journal article" date="2022" name="Nat. Microbiol.">
        <title>The microbiome of a bacterivorous marine choanoflagellate contains a resource-demanding obligate bacterial associate.</title>
        <authorList>
            <person name="Needham D.M."/>
            <person name="Poirier C."/>
            <person name="Bachy C."/>
            <person name="George E.E."/>
            <person name="Wilken S."/>
            <person name="Yung C.C.M."/>
            <person name="Limardo A.J."/>
            <person name="Morando M."/>
            <person name="Sudek L."/>
            <person name="Malmstrom R.R."/>
            <person name="Keeling P.J."/>
            <person name="Santoro A.E."/>
            <person name="Worden A.Z."/>
        </authorList>
    </citation>
    <scope>NUCLEOTIDE SEQUENCE [LARGE SCALE GENOMIC DNA]</scope>
    <source>
        <strain evidence="1 2">Comchoano-1</strain>
    </source>
</reference>
<dbReference type="RefSeq" id="WP_258568747.1">
    <property type="nucleotide sequence ID" value="NZ_CP092900.1"/>
</dbReference>
<protein>
    <submittedName>
        <fullName evidence="1">Uncharacterized protein</fullName>
    </submittedName>
</protein>
<name>A0ABY5DKE0_9GAMM</name>
<evidence type="ECO:0000313" key="2">
    <source>
        <dbReference type="Proteomes" id="UP001055955"/>
    </source>
</evidence>
<keyword evidence="2" id="KW-1185">Reference proteome</keyword>
<proteinExistence type="predicted"/>
<evidence type="ECO:0000313" key="1">
    <source>
        <dbReference type="EMBL" id="UTC24958.1"/>
    </source>
</evidence>